<organism evidence="2 3">
    <name type="scientific">Portunus trituberculatus</name>
    <name type="common">Swimming crab</name>
    <name type="synonym">Neptunus trituberculatus</name>
    <dbReference type="NCBI Taxonomy" id="210409"/>
    <lineage>
        <taxon>Eukaryota</taxon>
        <taxon>Metazoa</taxon>
        <taxon>Ecdysozoa</taxon>
        <taxon>Arthropoda</taxon>
        <taxon>Crustacea</taxon>
        <taxon>Multicrustacea</taxon>
        <taxon>Malacostraca</taxon>
        <taxon>Eumalacostraca</taxon>
        <taxon>Eucarida</taxon>
        <taxon>Decapoda</taxon>
        <taxon>Pleocyemata</taxon>
        <taxon>Brachyura</taxon>
        <taxon>Eubrachyura</taxon>
        <taxon>Portunoidea</taxon>
        <taxon>Portunidae</taxon>
        <taxon>Portuninae</taxon>
        <taxon>Portunus</taxon>
    </lineage>
</organism>
<gene>
    <name evidence="2" type="ORF">E2C01_049931</name>
</gene>
<sequence>MIKKSHPTSLVTKVTSSDQAHSQDQSVVEGGQGEPSLGPWVKMQPGVTIGTLPHTPSYKVACSCSPTPSWAATSFLSASKGPVSHDPPMATAFCLRADSPTLDLSFMAITRPCSIYSALYILGGRAQGPRCLQGLTQHISLEKQDWPPPGPEVGNEKNPSLVGYPLGRFAKIYNMADLEEQLFKAIYMALNGAYKDSSYVVANLQAWKREVYLSHLKPTFSQVERGIFWRDSCRMSDQRLEGWLWIGAEKWVLDVLWEGYRIPFSALLPLISHFKDLRDYAQDLSKDKPFSWSSRN</sequence>
<accession>A0A5B7GAR3</accession>
<reference evidence="2 3" key="1">
    <citation type="submission" date="2019-05" db="EMBL/GenBank/DDBJ databases">
        <title>Another draft genome of Portunus trituberculatus and its Hox gene families provides insights of decapod evolution.</title>
        <authorList>
            <person name="Jeong J.-H."/>
            <person name="Song I."/>
            <person name="Kim S."/>
            <person name="Choi T."/>
            <person name="Kim D."/>
            <person name="Ryu S."/>
            <person name="Kim W."/>
        </authorList>
    </citation>
    <scope>NUCLEOTIDE SEQUENCE [LARGE SCALE GENOMIC DNA]</scope>
    <source>
        <tissue evidence="2">Muscle</tissue>
    </source>
</reference>
<dbReference type="AlphaFoldDB" id="A0A5B7GAR3"/>
<dbReference type="Proteomes" id="UP000324222">
    <property type="component" value="Unassembled WGS sequence"/>
</dbReference>
<evidence type="ECO:0000313" key="2">
    <source>
        <dbReference type="EMBL" id="MPC55982.1"/>
    </source>
</evidence>
<protein>
    <submittedName>
        <fullName evidence="2">Uncharacterized protein</fullName>
    </submittedName>
</protein>
<evidence type="ECO:0000313" key="3">
    <source>
        <dbReference type="Proteomes" id="UP000324222"/>
    </source>
</evidence>
<name>A0A5B7GAR3_PORTR</name>
<evidence type="ECO:0000256" key="1">
    <source>
        <dbReference type="SAM" id="MobiDB-lite"/>
    </source>
</evidence>
<feature type="compositionally biased region" description="Polar residues" evidence="1">
    <location>
        <begin position="7"/>
        <end position="26"/>
    </location>
</feature>
<feature type="region of interest" description="Disordered" evidence="1">
    <location>
        <begin position="1"/>
        <end position="38"/>
    </location>
</feature>
<proteinExistence type="predicted"/>
<comment type="caution">
    <text evidence="2">The sequence shown here is derived from an EMBL/GenBank/DDBJ whole genome shotgun (WGS) entry which is preliminary data.</text>
</comment>
<keyword evidence="3" id="KW-1185">Reference proteome</keyword>
<dbReference type="EMBL" id="VSRR010013600">
    <property type="protein sequence ID" value="MPC55982.1"/>
    <property type="molecule type" value="Genomic_DNA"/>
</dbReference>